<evidence type="ECO:0000256" key="2">
    <source>
        <dbReference type="SAM" id="Phobius"/>
    </source>
</evidence>
<feature type="transmembrane region" description="Helical" evidence="2">
    <location>
        <begin position="202"/>
        <end position="224"/>
    </location>
</feature>
<dbReference type="EMBL" id="BIFT01000001">
    <property type="protein sequence ID" value="GCE27194.1"/>
    <property type="molecule type" value="Genomic_DNA"/>
</dbReference>
<accession>A0A402B759</accession>
<keyword evidence="2" id="KW-0472">Membrane</keyword>
<dbReference type="AlphaFoldDB" id="A0A402B759"/>
<feature type="region of interest" description="Disordered" evidence="1">
    <location>
        <begin position="35"/>
        <end position="112"/>
    </location>
</feature>
<organism evidence="3 4">
    <name type="scientific">Dictyobacter alpinus</name>
    <dbReference type="NCBI Taxonomy" id="2014873"/>
    <lineage>
        <taxon>Bacteria</taxon>
        <taxon>Bacillati</taxon>
        <taxon>Chloroflexota</taxon>
        <taxon>Ktedonobacteria</taxon>
        <taxon>Ktedonobacterales</taxon>
        <taxon>Dictyobacteraceae</taxon>
        <taxon>Dictyobacter</taxon>
    </lineage>
</organism>
<dbReference type="Gene3D" id="2.60.120.560">
    <property type="entry name" value="Exo-inulinase, domain 1"/>
    <property type="match status" value="1"/>
</dbReference>
<comment type="caution">
    <text evidence="3">The sequence shown here is derived from an EMBL/GenBank/DDBJ whole genome shotgun (WGS) entry which is preliminary data.</text>
</comment>
<evidence type="ECO:0000313" key="4">
    <source>
        <dbReference type="Proteomes" id="UP000287171"/>
    </source>
</evidence>
<keyword evidence="2" id="KW-0812">Transmembrane</keyword>
<reference evidence="4" key="1">
    <citation type="submission" date="2018-12" db="EMBL/GenBank/DDBJ databases">
        <title>Tengunoibacter tsumagoiensis gen. nov., sp. nov., Dictyobacter kobayashii sp. nov., D. alpinus sp. nov., and D. joshuensis sp. nov. and description of Dictyobacteraceae fam. nov. within the order Ktedonobacterales isolated from Tengu-no-mugimeshi.</title>
        <authorList>
            <person name="Wang C.M."/>
            <person name="Zheng Y."/>
            <person name="Sakai Y."/>
            <person name="Toyoda A."/>
            <person name="Minakuchi Y."/>
            <person name="Abe K."/>
            <person name="Yokota A."/>
            <person name="Yabe S."/>
        </authorList>
    </citation>
    <scope>NUCLEOTIDE SEQUENCE [LARGE SCALE GENOMIC DNA]</scope>
    <source>
        <strain evidence="4">Uno16</strain>
    </source>
</reference>
<keyword evidence="4" id="KW-1185">Reference proteome</keyword>
<feature type="compositionally biased region" description="Polar residues" evidence="1">
    <location>
        <begin position="40"/>
        <end position="58"/>
    </location>
</feature>
<evidence type="ECO:0008006" key="5">
    <source>
        <dbReference type="Google" id="ProtNLM"/>
    </source>
</evidence>
<name>A0A402B759_9CHLR</name>
<keyword evidence="2" id="KW-1133">Transmembrane helix</keyword>
<feature type="compositionally biased region" description="Polar residues" evidence="1">
    <location>
        <begin position="83"/>
        <end position="97"/>
    </location>
</feature>
<evidence type="ECO:0000256" key="1">
    <source>
        <dbReference type="SAM" id="MobiDB-lite"/>
    </source>
</evidence>
<gene>
    <name evidence="3" type="ORF">KDA_26780</name>
</gene>
<dbReference type="Proteomes" id="UP000287171">
    <property type="component" value="Unassembled WGS sequence"/>
</dbReference>
<evidence type="ECO:0000313" key="3">
    <source>
        <dbReference type="EMBL" id="GCE27194.1"/>
    </source>
</evidence>
<sequence>MNCQACGLFIAYKVYQCPRCGHILMDSPQEFSQLEGAALTPSNPSRNLSSDNQPTRTRSGALRPPAKVLFRRPGMQAHPEGANPQSGPLTPNTSPLQPEQDVAAPQSAPLPNPVASFPPMIERRPMRLPSQPVSPKSYQQYDTPPVSQPAPHNPIYMAAPQPAANPPLQPVQTVQLSPAGGSGRRAQFVEQRNHKNKKLARTIIFTTLTICILLALSLGGYLLLQNPGQTDNQSTQANPTAVPTLPALTATDPQTLYQQATKRKMLLEDTLTTQSPYNWQAINTDGECSFKDQQLHLSSIQGDKAIICLEQGLTFDNIAFQAQMTLNQGDTGGLLIRANPDGNTLYMFGLTNVGRFLLASAQAKTGAQTHIITGGLSSAIQQKTNQLTIIARQHTFYLYVNGQFLTKADDTTTKSGQIGFFAGDSEQNIPDATFSNARVWGV</sequence>
<proteinExistence type="predicted"/>
<protein>
    <recommendedName>
        <fullName evidence="5">3-keto-disaccharide hydrolase domain-containing protein</fullName>
    </recommendedName>
</protein>